<dbReference type="KEGG" id="nah:F5544_17420"/>
<gene>
    <name evidence="1" type="ORF">F5544_17420</name>
</gene>
<dbReference type="EMBL" id="CP046172">
    <property type="protein sequence ID" value="QIS11360.1"/>
    <property type="molecule type" value="Genomic_DNA"/>
</dbReference>
<dbReference type="Gene3D" id="2.30.110.10">
    <property type="entry name" value="Electron Transport, Fmn-binding Protein, Chain A"/>
    <property type="match status" value="1"/>
</dbReference>
<accession>A0A6G9YE04</accession>
<dbReference type="Pfam" id="PF04075">
    <property type="entry name" value="F420H2_quin_red"/>
    <property type="match status" value="1"/>
</dbReference>
<evidence type="ECO:0000313" key="1">
    <source>
        <dbReference type="EMBL" id="QIS11360.1"/>
    </source>
</evidence>
<protein>
    <submittedName>
        <fullName evidence="1">DUF385 domain-containing protein</fullName>
    </submittedName>
</protein>
<sequence>MTSSVNLPTVPGYVNWLVRKTLRSPLHPMLSRSIMLLTVTGRKTGARYVIPIRYLREGDVITCYTDGGWWRNLRGGATVELRIAGRNWSGNATATRDSAIVTEGLARFLQAFPSDSKYYGVRRDADGRPNAGDIDAAAAHTTLVRIELAS</sequence>
<proteinExistence type="predicted"/>
<evidence type="ECO:0000313" key="2">
    <source>
        <dbReference type="Proteomes" id="UP000503540"/>
    </source>
</evidence>
<keyword evidence="2" id="KW-1185">Reference proteome</keyword>
<reference evidence="1 2" key="1">
    <citation type="journal article" date="2019" name="ACS Chem. Biol.">
        <title>Identification and Mobilization of a Cryptic Antibiotic Biosynthesis Gene Locus from a Human-Pathogenic Nocardia Isolate.</title>
        <authorList>
            <person name="Herisse M."/>
            <person name="Ishida K."/>
            <person name="Porter J.L."/>
            <person name="Howden B."/>
            <person name="Hertweck C."/>
            <person name="Stinear T.P."/>
            <person name="Pidot S.J."/>
        </authorList>
    </citation>
    <scope>NUCLEOTIDE SEQUENCE [LARGE SCALE GENOMIC DNA]</scope>
    <source>
        <strain evidence="1 2">AUSMDU00012717</strain>
    </source>
</reference>
<dbReference type="RefSeq" id="WP_167474192.1">
    <property type="nucleotide sequence ID" value="NZ_CP046172.1"/>
</dbReference>
<organism evidence="1 2">
    <name type="scientific">Nocardia arthritidis</name>
    <dbReference type="NCBI Taxonomy" id="228602"/>
    <lineage>
        <taxon>Bacteria</taxon>
        <taxon>Bacillati</taxon>
        <taxon>Actinomycetota</taxon>
        <taxon>Actinomycetes</taxon>
        <taxon>Mycobacteriales</taxon>
        <taxon>Nocardiaceae</taxon>
        <taxon>Nocardia</taxon>
    </lineage>
</organism>
<dbReference type="Proteomes" id="UP000503540">
    <property type="component" value="Chromosome"/>
</dbReference>
<name>A0A6G9YE04_9NOCA</name>
<dbReference type="AlphaFoldDB" id="A0A6G9YE04"/>
<dbReference type="InterPro" id="IPR004378">
    <property type="entry name" value="F420H2_quin_Rdtase"/>
</dbReference>
<dbReference type="InterPro" id="IPR012349">
    <property type="entry name" value="Split_barrel_FMN-bd"/>
</dbReference>
<dbReference type="GO" id="GO:0016491">
    <property type="term" value="F:oxidoreductase activity"/>
    <property type="evidence" value="ECO:0007669"/>
    <property type="project" value="InterPro"/>
</dbReference>